<evidence type="ECO:0000313" key="11">
    <source>
        <dbReference type="Proteomes" id="UP001165962"/>
    </source>
</evidence>
<dbReference type="InterPro" id="IPR016205">
    <property type="entry name" value="Glycerol_DH"/>
</dbReference>
<dbReference type="EMBL" id="JAAOIW010000001">
    <property type="protein sequence ID" value="NHN29059.1"/>
    <property type="molecule type" value="Genomic_DNA"/>
</dbReference>
<dbReference type="CDD" id="cd08175">
    <property type="entry name" value="G1PDH"/>
    <property type="match status" value="1"/>
</dbReference>
<evidence type="ECO:0000256" key="1">
    <source>
        <dbReference type="ARBA" id="ARBA00022490"/>
    </source>
</evidence>
<evidence type="ECO:0000256" key="3">
    <source>
        <dbReference type="ARBA" id="ARBA00022723"/>
    </source>
</evidence>
<evidence type="ECO:0000256" key="8">
    <source>
        <dbReference type="ARBA" id="ARBA00023209"/>
    </source>
</evidence>
<reference evidence="10" key="1">
    <citation type="submission" date="2020-03" db="EMBL/GenBank/DDBJ databases">
        <title>Draft sequencing of Paenibacilllus sp. S3N08.</title>
        <authorList>
            <person name="Kim D.-U."/>
        </authorList>
    </citation>
    <scope>NUCLEOTIDE SEQUENCE</scope>
    <source>
        <strain evidence="10">S3N08</strain>
    </source>
</reference>
<dbReference type="RefSeq" id="WP_166146519.1">
    <property type="nucleotide sequence ID" value="NZ_JAAOIW010000001.1"/>
</dbReference>
<dbReference type="SUPFAM" id="SSF56796">
    <property type="entry name" value="Dehydroquinate synthase-like"/>
    <property type="match status" value="1"/>
</dbReference>
<sequence>MTDLLTRIKQKAAGLDEHAQQRINLDRITIEAGALQEVAPYLLQKSYQQAIIVADATTYEAAGRRLEALLARAGIQAHITLIKPDRTGDVLADEASLIQLILDVQRMHAEVVIAVGGGTIHDIARYSAYTTQIPFVSVPTAPSVDGFNSKGAPILIRGEKTTILAVGPDAIFADLDILMGAPQALVAAGFGDMLGKYTSLFDWKFGSLTTNEPYLRIAADLTREALMRCVNQVGQMAGRQEEGIHTLIEALIESGLAMLLFGQSHPASGAEHHLSHYWEMAYIRLGKRQLIHGAKVGVATIQISKLYHRIALEGSRPWELVLRGEQAGQAFQIVQQWEAISKELQQIPKEAELSELLRQVNAPLTAEDLGVGEELLASSLREAHHVRYGRSTMLKAYNEMKYM</sequence>
<keyword evidence="8" id="KW-0594">Phospholipid biosynthesis</keyword>
<keyword evidence="11" id="KW-1185">Reference proteome</keyword>
<keyword evidence="4" id="KW-0521">NADP</keyword>
<dbReference type="Pfam" id="PF13685">
    <property type="entry name" value="Fe-ADH_2"/>
    <property type="match status" value="1"/>
</dbReference>
<evidence type="ECO:0000256" key="4">
    <source>
        <dbReference type="ARBA" id="ARBA00022857"/>
    </source>
</evidence>
<keyword evidence="9" id="KW-1208">Phospholipid metabolism</keyword>
<keyword evidence="1" id="KW-0963">Cytoplasm</keyword>
<dbReference type="InterPro" id="IPR032837">
    <property type="entry name" value="G1PDH"/>
</dbReference>
<dbReference type="PANTHER" id="PTHR43616:SF5">
    <property type="entry name" value="GLYCEROL DEHYDROGENASE 1"/>
    <property type="match status" value="1"/>
</dbReference>
<evidence type="ECO:0000313" key="10">
    <source>
        <dbReference type="EMBL" id="NHN29059.1"/>
    </source>
</evidence>
<keyword evidence="3" id="KW-0479">Metal-binding</keyword>
<keyword evidence="7" id="KW-0443">Lipid metabolism</keyword>
<evidence type="ECO:0000256" key="9">
    <source>
        <dbReference type="ARBA" id="ARBA00023264"/>
    </source>
</evidence>
<organism evidence="10 11">
    <name type="scientific">Paenibacillus agricola</name>
    <dbReference type="NCBI Taxonomy" id="2716264"/>
    <lineage>
        <taxon>Bacteria</taxon>
        <taxon>Bacillati</taxon>
        <taxon>Bacillota</taxon>
        <taxon>Bacilli</taxon>
        <taxon>Bacillales</taxon>
        <taxon>Paenibacillaceae</taxon>
        <taxon>Paenibacillus</taxon>
    </lineage>
</organism>
<evidence type="ECO:0000256" key="2">
    <source>
        <dbReference type="ARBA" id="ARBA00022516"/>
    </source>
</evidence>
<name>A0ABX0J1R4_9BACL</name>
<evidence type="ECO:0000256" key="6">
    <source>
        <dbReference type="ARBA" id="ARBA00023027"/>
    </source>
</evidence>
<dbReference type="Gene3D" id="1.20.1090.10">
    <property type="entry name" value="Dehydroquinate synthase-like - alpha domain"/>
    <property type="match status" value="1"/>
</dbReference>
<evidence type="ECO:0000256" key="5">
    <source>
        <dbReference type="ARBA" id="ARBA00023002"/>
    </source>
</evidence>
<keyword evidence="2" id="KW-0444">Lipid biosynthesis</keyword>
<keyword evidence="5" id="KW-0560">Oxidoreductase</keyword>
<dbReference type="PANTHER" id="PTHR43616">
    <property type="entry name" value="GLYCEROL DEHYDROGENASE"/>
    <property type="match status" value="1"/>
</dbReference>
<evidence type="ECO:0000256" key="7">
    <source>
        <dbReference type="ARBA" id="ARBA00023098"/>
    </source>
</evidence>
<protein>
    <submittedName>
        <fullName evidence="10">Sn-glycerol-1-phosphate dehydrogenase</fullName>
    </submittedName>
</protein>
<gene>
    <name evidence="10" type="ORF">G9U52_04335</name>
</gene>
<keyword evidence="6" id="KW-0520">NAD</keyword>
<dbReference type="Gene3D" id="3.40.50.1970">
    <property type="match status" value="1"/>
</dbReference>
<proteinExistence type="predicted"/>
<accession>A0ABX0J1R4</accession>
<comment type="caution">
    <text evidence="10">The sequence shown here is derived from an EMBL/GenBank/DDBJ whole genome shotgun (WGS) entry which is preliminary data.</text>
</comment>
<dbReference type="Proteomes" id="UP001165962">
    <property type="component" value="Unassembled WGS sequence"/>
</dbReference>